<evidence type="ECO:0000313" key="11">
    <source>
        <dbReference type="Proteomes" id="UP000249915"/>
    </source>
</evidence>
<accession>A0A2V4ADU3</accession>
<dbReference type="InterPro" id="IPR006089">
    <property type="entry name" value="Acyl-CoA_DH_CS"/>
</dbReference>
<evidence type="ECO:0000259" key="7">
    <source>
        <dbReference type="Pfam" id="PF00441"/>
    </source>
</evidence>
<dbReference type="InterPro" id="IPR046373">
    <property type="entry name" value="Acyl-CoA_Oxase/DH_mid-dom_sf"/>
</dbReference>
<dbReference type="SUPFAM" id="SSF47203">
    <property type="entry name" value="Acyl-CoA dehydrogenase C-terminal domain-like"/>
    <property type="match status" value="1"/>
</dbReference>
<dbReference type="AlphaFoldDB" id="A0A2V4ADU3"/>
<evidence type="ECO:0000259" key="8">
    <source>
        <dbReference type="Pfam" id="PF02770"/>
    </source>
</evidence>
<dbReference type="SUPFAM" id="SSF56645">
    <property type="entry name" value="Acyl-CoA dehydrogenase NM domain-like"/>
    <property type="match status" value="1"/>
</dbReference>
<comment type="similarity">
    <text evidence="2 6">Belongs to the acyl-CoA dehydrogenase family.</text>
</comment>
<feature type="domain" description="Acyl-CoA dehydrogenase/oxidase C-terminal" evidence="7">
    <location>
        <begin position="240"/>
        <end position="385"/>
    </location>
</feature>
<dbReference type="OrthoDB" id="9770681at2"/>
<dbReference type="GO" id="GO:0050660">
    <property type="term" value="F:flavin adenine dinucleotide binding"/>
    <property type="evidence" value="ECO:0007669"/>
    <property type="project" value="InterPro"/>
</dbReference>
<dbReference type="RefSeq" id="WP_112285687.1">
    <property type="nucleotide sequence ID" value="NZ_MASW01000014.1"/>
</dbReference>
<feature type="domain" description="Acyl-CoA oxidase/dehydrogenase middle" evidence="8">
    <location>
        <begin position="132"/>
        <end position="226"/>
    </location>
</feature>
<keyword evidence="11" id="KW-1185">Reference proteome</keyword>
<keyword evidence="5 6" id="KW-0560">Oxidoreductase</keyword>
<feature type="domain" description="Acyl-CoA dehydrogenase/oxidase N-terminal" evidence="9">
    <location>
        <begin position="19"/>
        <end position="127"/>
    </location>
</feature>
<dbReference type="InterPro" id="IPR009100">
    <property type="entry name" value="AcylCoA_DH/oxidase_NM_dom_sf"/>
</dbReference>
<evidence type="ECO:0000256" key="5">
    <source>
        <dbReference type="ARBA" id="ARBA00023002"/>
    </source>
</evidence>
<evidence type="ECO:0000256" key="4">
    <source>
        <dbReference type="ARBA" id="ARBA00022827"/>
    </source>
</evidence>
<dbReference type="InterPro" id="IPR037069">
    <property type="entry name" value="AcylCoA_DH/ox_N_sf"/>
</dbReference>
<organism evidence="10 11">
    <name type="scientific">Prauserella muralis</name>
    <dbReference type="NCBI Taxonomy" id="588067"/>
    <lineage>
        <taxon>Bacteria</taxon>
        <taxon>Bacillati</taxon>
        <taxon>Actinomycetota</taxon>
        <taxon>Actinomycetes</taxon>
        <taxon>Pseudonocardiales</taxon>
        <taxon>Pseudonocardiaceae</taxon>
        <taxon>Prauserella</taxon>
    </lineage>
</organism>
<dbReference type="Pfam" id="PF00441">
    <property type="entry name" value="Acyl-CoA_dh_1"/>
    <property type="match status" value="1"/>
</dbReference>
<dbReference type="Pfam" id="PF02770">
    <property type="entry name" value="Acyl-CoA_dh_M"/>
    <property type="match status" value="1"/>
</dbReference>
<dbReference type="PROSITE" id="PS00072">
    <property type="entry name" value="ACYL_COA_DH_1"/>
    <property type="match status" value="1"/>
</dbReference>
<gene>
    <name evidence="10" type="ORF">BAY60_34340</name>
</gene>
<dbReference type="GO" id="GO:0003995">
    <property type="term" value="F:acyl-CoA dehydrogenase activity"/>
    <property type="evidence" value="ECO:0007669"/>
    <property type="project" value="InterPro"/>
</dbReference>
<name>A0A2V4ADU3_9PSEU</name>
<dbReference type="FunFam" id="2.40.110.10:FF:000011">
    <property type="entry name" value="Acyl-CoA dehydrogenase FadE34"/>
    <property type="match status" value="1"/>
</dbReference>
<dbReference type="InterPro" id="IPR036250">
    <property type="entry name" value="AcylCo_DH-like_C"/>
</dbReference>
<dbReference type="PANTHER" id="PTHR43292">
    <property type="entry name" value="ACYL-COA DEHYDROGENASE"/>
    <property type="match status" value="1"/>
</dbReference>
<proteinExistence type="inferred from homology"/>
<dbReference type="InterPro" id="IPR006091">
    <property type="entry name" value="Acyl-CoA_Oxase/DH_mid-dom"/>
</dbReference>
<dbReference type="InterPro" id="IPR013786">
    <property type="entry name" value="AcylCoA_DH/ox_N"/>
</dbReference>
<protein>
    <submittedName>
        <fullName evidence="10">Acyl-CoA dehydrogenase</fullName>
    </submittedName>
</protein>
<evidence type="ECO:0000313" key="10">
    <source>
        <dbReference type="EMBL" id="PXY17375.1"/>
    </source>
</evidence>
<dbReference type="Proteomes" id="UP000249915">
    <property type="component" value="Unassembled WGS sequence"/>
</dbReference>
<evidence type="ECO:0000256" key="1">
    <source>
        <dbReference type="ARBA" id="ARBA00001974"/>
    </source>
</evidence>
<dbReference type="InterPro" id="IPR009075">
    <property type="entry name" value="AcylCo_DH/oxidase_C"/>
</dbReference>
<reference evidence="10 11" key="1">
    <citation type="submission" date="2016-07" db="EMBL/GenBank/DDBJ databases">
        <title>Draft genome sequence of Prauserella muralis DSM 45305, isolated from a mould-covered wall in an indoor environment.</title>
        <authorList>
            <person name="Ruckert C."/>
            <person name="Albersmeier A."/>
            <person name="Jiang C.-L."/>
            <person name="Jiang Y."/>
            <person name="Kalinowski J."/>
            <person name="Schneider O."/>
            <person name="Winkler A."/>
            <person name="Zotchev S.B."/>
        </authorList>
    </citation>
    <scope>NUCLEOTIDE SEQUENCE [LARGE SCALE GENOMIC DNA]</scope>
    <source>
        <strain evidence="10 11">DSM 45305</strain>
    </source>
</reference>
<keyword evidence="3 6" id="KW-0285">Flavoprotein</keyword>
<dbReference type="Gene3D" id="1.20.140.10">
    <property type="entry name" value="Butyryl-CoA Dehydrogenase, subunit A, domain 3"/>
    <property type="match status" value="1"/>
</dbReference>
<evidence type="ECO:0000259" key="9">
    <source>
        <dbReference type="Pfam" id="PF02771"/>
    </source>
</evidence>
<sequence length="388" mass="42333">MSSRVLPIDVVRVPPGLEPLRAEVRTFLDSEIRRGAFTPQCDSWLTGWDEPFSRRLAEHGWIGMTIPRRYGGQGRTVLDRQVVLEELLAVGAPVAAHWIADRQTAPSLLRYGSEQQRAEFLPEIAAGRCYFAIGMSEPDSGSDLASVRTRAVRVAGGWRLTGTKVWTSGAHRAQWFFVLARSAPDTGDRHAGLSQFIVNLRAEGVTVRPIRLLTGEHEFNEVQLDGVFVPDRYVLGEIGSGWGQVTSELGYERSGPERLLTTFPLLAALVSEVRRRADRDPAAVAEIGALTSRLLTLRQLSLSVAGMLAAGKPADVAAALVKDLGTRFEQEVAERARMLADEMPDPDAAPGTFTSHLVRGLLHSPGYTLRGGTNEVLRGVVAKALERA</sequence>
<evidence type="ECO:0000256" key="6">
    <source>
        <dbReference type="RuleBase" id="RU362125"/>
    </source>
</evidence>
<dbReference type="Pfam" id="PF02771">
    <property type="entry name" value="Acyl-CoA_dh_N"/>
    <property type="match status" value="1"/>
</dbReference>
<evidence type="ECO:0000256" key="2">
    <source>
        <dbReference type="ARBA" id="ARBA00009347"/>
    </source>
</evidence>
<dbReference type="Gene3D" id="1.10.540.10">
    <property type="entry name" value="Acyl-CoA dehydrogenase/oxidase, N-terminal domain"/>
    <property type="match status" value="1"/>
</dbReference>
<dbReference type="EMBL" id="MASW01000014">
    <property type="protein sequence ID" value="PXY17375.1"/>
    <property type="molecule type" value="Genomic_DNA"/>
</dbReference>
<keyword evidence="4 6" id="KW-0274">FAD</keyword>
<dbReference type="Gene3D" id="2.40.110.10">
    <property type="entry name" value="Butyryl-CoA Dehydrogenase, subunit A, domain 2"/>
    <property type="match status" value="1"/>
</dbReference>
<comment type="caution">
    <text evidence="10">The sequence shown here is derived from an EMBL/GenBank/DDBJ whole genome shotgun (WGS) entry which is preliminary data.</text>
</comment>
<dbReference type="InterPro" id="IPR052161">
    <property type="entry name" value="Mycobact_Acyl-CoA_DH"/>
</dbReference>
<comment type="cofactor">
    <cofactor evidence="1 6">
        <name>FAD</name>
        <dbReference type="ChEBI" id="CHEBI:57692"/>
    </cofactor>
</comment>
<dbReference type="GO" id="GO:0005886">
    <property type="term" value="C:plasma membrane"/>
    <property type="evidence" value="ECO:0007669"/>
    <property type="project" value="TreeGrafter"/>
</dbReference>
<evidence type="ECO:0000256" key="3">
    <source>
        <dbReference type="ARBA" id="ARBA00022630"/>
    </source>
</evidence>
<dbReference type="PANTHER" id="PTHR43292:SF4">
    <property type="entry name" value="ACYL-COA DEHYDROGENASE FADE34"/>
    <property type="match status" value="1"/>
</dbReference>